<reference evidence="3" key="1">
    <citation type="journal article" date="2019" name="Int. J. Syst. Evol. Microbiol.">
        <title>The Global Catalogue of Microorganisms (GCM) 10K type strain sequencing project: providing services to taxonomists for standard genome sequencing and annotation.</title>
        <authorList>
            <consortium name="The Broad Institute Genomics Platform"/>
            <consortium name="The Broad Institute Genome Sequencing Center for Infectious Disease"/>
            <person name="Wu L."/>
            <person name="Ma J."/>
        </authorList>
    </citation>
    <scope>NUCLEOTIDE SEQUENCE [LARGE SCALE GENOMIC DNA]</scope>
    <source>
        <strain evidence="3">CCUG 58760</strain>
    </source>
</reference>
<feature type="transmembrane region" description="Helical" evidence="1">
    <location>
        <begin position="59"/>
        <end position="77"/>
    </location>
</feature>
<dbReference type="Proteomes" id="UP001596166">
    <property type="component" value="Unassembled WGS sequence"/>
</dbReference>
<dbReference type="RefSeq" id="WP_376996069.1">
    <property type="nucleotide sequence ID" value="NZ_JBHSLC010000029.1"/>
</dbReference>
<feature type="transmembrane region" description="Helical" evidence="1">
    <location>
        <begin position="241"/>
        <end position="261"/>
    </location>
</feature>
<dbReference type="EMBL" id="JBHSLC010000029">
    <property type="protein sequence ID" value="MFC5356481.1"/>
    <property type="molecule type" value="Genomic_DNA"/>
</dbReference>
<feature type="transmembrane region" description="Helical" evidence="1">
    <location>
        <begin position="404"/>
        <end position="426"/>
    </location>
</feature>
<keyword evidence="1" id="KW-1133">Transmembrane helix</keyword>
<name>A0ABW0G7F9_9PROT</name>
<comment type="caution">
    <text evidence="2">The sequence shown here is derived from an EMBL/GenBank/DDBJ whole genome shotgun (WGS) entry which is preliminary data.</text>
</comment>
<proteinExistence type="predicted"/>
<sequence>MIDLASVLAALALLIVLAYRGVTLLIAAPAAALLAALLTGGLPILGAYTQIFMTNTGSFIVSFFPLFMLGAIFGKLMDDTGSARSLARLVSARLGPERAVVSVVLCCAILTYGGVSAFAAPGLGIVTGLVMFVLGVLWLNRRAAAARASGEGYGDHVDGSPVLDRATRERAQCEGFDIAELSAEPTPRKRTDTETLPPAALAVLPVVVVIASNFLFIQVIAPRMDTAFLADPRFGATTIEAVRGVWAVIVALFLAILLLIAGNWNRLDDLRTSLDQGADASVLPIFSTASLVGFGAVVAALPVFEAISQAILAIGGGNPLVSVAASVTVLSAITGSASGGMSIALDTLGPTFVGMAQASGFSLDVMHRVTAVASGALDALPHNGAVITLLTVCRLNHRDSYGDVFVVAAAIPMLALVVLIVLASLFKRLGI</sequence>
<feature type="transmembrane region" description="Helical" evidence="1">
    <location>
        <begin position="98"/>
        <end position="115"/>
    </location>
</feature>
<gene>
    <name evidence="2" type="ORF">ACFPMG_15820</name>
</gene>
<accession>A0ABW0G7F9</accession>
<feature type="transmembrane region" description="Helical" evidence="1">
    <location>
        <begin position="282"/>
        <end position="304"/>
    </location>
</feature>
<dbReference type="PANTHER" id="PTHR30354:SF7">
    <property type="entry name" value="BLL7963 PROTEIN"/>
    <property type="match status" value="1"/>
</dbReference>
<keyword evidence="3" id="KW-1185">Reference proteome</keyword>
<feature type="transmembrane region" description="Helical" evidence="1">
    <location>
        <begin position="121"/>
        <end position="139"/>
    </location>
</feature>
<keyword evidence="1" id="KW-0812">Transmembrane</keyword>
<keyword evidence="1" id="KW-0472">Membrane</keyword>
<dbReference type="InterPro" id="IPR003474">
    <property type="entry name" value="Glcn_transporter"/>
</dbReference>
<evidence type="ECO:0000256" key="1">
    <source>
        <dbReference type="SAM" id="Phobius"/>
    </source>
</evidence>
<organism evidence="2 3">
    <name type="scientific">Azospirillum himalayense</name>
    <dbReference type="NCBI Taxonomy" id="654847"/>
    <lineage>
        <taxon>Bacteria</taxon>
        <taxon>Pseudomonadati</taxon>
        <taxon>Pseudomonadota</taxon>
        <taxon>Alphaproteobacteria</taxon>
        <taxon>Rhodospirillales</taxon>
        <taxon>Azospirillaceae</taxon>
        <taxon>Azospirillum</taxon>
    </lineage>
</organism>
<evidence type="ECO:0000313" key="2">
    <source>
        <dbReference type="EMBL" id="MFC5356481.1"/>
    </source>
</evidence>
<feature type="transmembrane region" description="Helical" evidence="1">
    <location>
        <begin position="199"/>
        <end position="221"/>
    </location>
</feature>
<evidence type="ECO:0000313" key="3">
    <source>
        <dbReference type="Proteomes" id="UP001596166"/>
    </source>
</evidence>
<protein>
    <submittedName>
        <fullName evidence="2">GntP family permease</fullName>
    </submittedName>
</protein>
<feature type="transmembrane region" description="Helical" evidence="1">
    <location>
        <begin position="310"/>
        <end position="333"/>
    </location>
</feature>
<dbReference type="PANTHER" id="PTHR30354">
    <property type="entry name" value="GNT FAMILY GLUCONATE TRANSPORTER"/>
    <property type="match status" value="1"/>
</dbReference>